<dbReference type="Proteomes" id="UP000548685">
    <property type="component" value="Unassembled WGS sequence"/>
</dbReference>
<reference evidence="1 2" key="1">
    <citation type="submission" date="2020-08" db="EMBL/GenBank/DDBJ databases">
        <title>Genomic Encyclopedia of Type Strains, Phase IV (KMG-IV): sequencing the most valuable type-strain genomes for metagenomic binning, comparative biology and taxonomic classification.</title>
        <authorList>
            <person name="Goeker M."/>
        </authorList>
    </citation>
    <scope>NUCLEOTIDE SEQUENCE [LARGE SCALE GENOMIC DNA]</scope>
    <source>
        <strain evidence="1 2">DSM 8510</strain>
    </source>
</reference>
<dbReference type="EMBL" id="JACICE010000001">
    <property type="protein sequence ID" value="MBB3775002.1"/>
    <property type="molecule type" value="Genomic_DNA"/>
</dbReference>
<proteinExistence type="predicted"/>
<evidence type="ECO:0000313" key="1">
    <source>
        <dbReference type="EMBL" id="MBB3775002.1"/>
    </source>
</evidence>
<organism evidence="1 2">
    <name type="scientific">Erythrobacter ramosus</name>
    <dbReference type="NCBI Taxonomy" id="35811"/>
    <lineage>
        <taxon>Bacteria</taxon>
        <taxon>Pseudomonadati</taxon>
        <taxon>Pseudomonadota</taxon>
        <taxon>Alphaproteobacteria</taxon>
        <taxon>Sphingomonadales</taxon>
        <taxon>Erythrobacteraceae</taxon>
        <taxon>Erythrobacter/Porphyrobacter group</taxon>
        <taxon>Erythrobacter</taxon>
    </lineage>
</organism>
<keyword evidence="2" id="KW-1185">Reference proteome</keyword>
<sequence>MIDRSAFISAQNDPAFGDEGWLTFYLCGPLDRHESMKAGLVALNAINLSGAEYGFVYAKVPVRLCQVEIQRLIEQVHGLATEAGVEIAVIDLDASADVARSKFYNVWQAPPS</sequence>
<evidence type="ECO:0000313" key="2">
    <source>
        <dbReference type="Proteomes" id="UP000548685"/>
    </source>
</evidence>
<comment type="caution">
    <text evidence="1">The sequence shown here is derived from an EMBL/GenBank/DDBJ whole genome shotgun (WGS) entry which is preliminary data.</text>
</comment>
<accession>A0ABR6HWI4</accession>
<protein>
    <submittedName>
        <fullName evidence="1">Uncharacterized protein</fullName>
    </submittedName>
</protein>
<name>A0ABR6HWI4_9SPHN</name>
<dbReference type="RefSeq" id="WP_183363550.1">
    <property type="nucleotide sequence ID" value="NZ_JACICE010000001.1"/>
</dbReference>
<gene>
    <name evidence="1" type="ORF">FHS52_000945</name>
</gene>